<dbReference type="Pfam" id="PF00419">
    <property type="entry name" value="Fimbrial"/>
    <property type="match status" value="1"/>
</dbReference>
<dbReference type="InterPro" id="IPR000259">
    <property type="entry name" value="Adhesion_dom_fimbrial"/>
</dbReference>
<organism evidence="7 8">
    <name type="scientific">Photorhabdus luminescens</name>
    <name type="common">Xenorhabdus luminescens</name>
    <dbReference type="NCBI Taxonomy" id="29488"/>
    <lineage>
        <taxon>Bacteria</taxon>
        <taxon>Pseudomonadati</taxon>
        <taxon>Pseudomonadota</taxon>
        <taxon>Gammaproteobacteria</taxon>
        <taxon>Enterobacterales</taxon>
        <taxon>Morganellaceae</taxon>
        <taxon>Photorhabdus</taxon>
    </lineage>
</organism>
<gene>
    <name evidence="7" type="ORF">SAMN02982990_03827</name>
</gene>
<protein>
    <submittedName>
        <fullName evidence="7">Fimbrial protein</fullName>
    </submittedName>
</protein>
<proteinExistence type="inferred from homology"/>
<dbReference type="Proteomes" id="UP000183223">
    <property type="component" value="Unassembled WGS sequence"/>
</dbReference>
<dbReference type="EMBL" id="FMWJ01000026">
    <property type="protein sequence ID" value="SCZ71736.1"/>
    <property type="molecule type" value="Genomic_DNA"/>
</dbReference>
<name>A0A1G5RCL1_PHOLU</name>
<evidence type="ECO:0000259" key="6">
    <source>
        <dbReference type="Pfam" id="PF00419"/>
    </source>
</evidence>
<accession>A0A1G5RCL1</accession>
<evidence type="ECO:0000256" key="4">
    <source>
        <dbReference type="ARBA" id="ARBA00023263"/>
    </source>
</evidence>
<evidence type="ECO:0000256" key="3">
    <source>
        <dbReference type="ARBA" id="ARBA00022729"/>
    </source>
</evidence>
<dbReference type="RefSeq" id="WP_244161636.1">
    <property type="nucleotide sequence ID" value="NZ_CAWQXX010000047.1"/>
</dbReference>
<dbReference type="PANTHER" id="PTHR33420">
    <property type="entry name" value="FIMBRIAL SUBUNIT ELFA-RELATED"/>
    <property type="match status" value="1"/>
</dbReference>
<feature type="signal peptide" evidence="5">
    <location>
        <begin position="1"/>
        <end position="32"/>
    </location>
</feature>
<comment type="subcellular location">
    <subcellularLocation>
        <location evidence="1">Fimbrium</location>
    </subcellularLocation>
</comment>
<dbReference type="SUPFAM" id="SSF49401">
    <property type="entry name" value="Bacterial adhesins"/>
    <property type="match status" value="1"/>
</dbReference>
<dbReference type="GO" id="GO:0009289">
    <property type="term" value="C:pilus"/>
    <property type="evidence" value="ECO:0007669"/>
    <property type="project" value="UniProtKB-SubCell"/>
</dbReference>
<evidence type="ECO:0000313" key="7">
    <source>
        <dbReference type="EMBL" id="SCZ71736.1"/>
    </source>
</evidence>
<feature type="chain" id="PRO_5010186774" evidence="5">
    <location>
        <begin position="33"/>
        <end position="369"/>
    </location>
</feature>
<keyword evidence="4" id="KW-0281">Fimbrium</keyword>
<dbReference type="InterPro" id="IPR008966">
    <property type="entry name" value="Adhesion_dom_sf"/>
</dbReference>
<evidence type="ECO:0000313" key="8">
    <source>
        <dbReference type="Proteomes" id="UP000183223"/>
    </source>
</evidence>
<dbReference type="Gene3D" id="2.60.40.1090">
    <property type="entry name" value="Fimbrial-type adhesion domain"/>
    <property type="match status" value="1"/>
</dbReference>
<evidence type="ECO:0000256" key="2">
    <source>
        <dbReference type="ARBA" id="ARBA00006671"/>
    </source>
</evidence>
<dbReference type="STRING" id="29488.KS18_10590"/>
<feature type="domain" description="Fimbrial-type adhesion" evidence="6">
    <location>
        <begin position="215"/>
        <end position="368"/>
    </location>
</feature>
<evidence type="ECO:0000256" key="5">
    <source>
        <dbReference type="SAM" id="SignalP"/>
    </source>
</evidence>
<keyword evidence="8" id="KW-1185">Reference proteome</keyword>
<dbReference type="InterPro" id="IPR050263">
    <property type="entry name" value="Bact_Fimbrial_Adh_Pro"/>
</dbReference>
<dbReference type="GeneID" id="45657461"/>
<reference evidence="8" key="1">
    <citation type="submission" date="2016-10" db="EMBL/GenBank/DDBJ databases">
        <authorList>
            <person name="Varghese N."/>
            <person name="Submissions S."/>
        </authorList>
    </citation>
    <scope>NUCLEOTIDE SEQUENCE [LARGE SCALE GENOMIC DNA]</scope>
    <source>
        <strain evidence="8">ATCC 29999</strain>
    </source>
</reference>
<keyword evidence="3 5" id="KW-0732">Signal</keyword>
<evidence type="ECO:0000256" key="1">
    <source>
        <dbReference type="ARBA" id="ARBA00004561"/>
    </source>
</evidence>
<dbReference type="PANTHER" id="PTHR33420:SF3">
    <property type="entry name" value="FIMBRIAL SUBUNIT ELFA"/>
    <property type="match status" value="1"/>
</dbReference>
<dbReference type="InterPro" id="IPR036937">
    <property type="entry name" value="Adhesion_dom_fimbrial_sf"/>
</dbReference>
<dbReference type="GO" id="GO:0043709">
    <property type="term" value="P:cell adhesion involved in single-species biofilm formation"/>
    <property type="evidence" value="ECO:0007669"/>
    <property type="project" value="TreeGrafter"/>
</dbReference>
<comment type="similarity">
    <text evidence="2">Belongs to the fimbrial protein family.</text>
</comment>
<sequence>MKLKLLCLKPFYLKPLLYLAAIISLSSSLAYADCQPKYAITAPAITVDMTDNLTLNSNATWILNTQYSGYFTCTRNSLWKQNSVANGSPFTKNKVVLGFNGGKDYAEVTITNLSPGNTINLGNSNDTYPASKLQAQFTLNVKLLSGRPGGSNIHVFSGNSATLKTAVIAMDTTNLGLLDAILRFATDFLTFILTWEWPTHSEDIYYQPVTMIFNHRDTTCHFLNDGLTVNLPKVDRIRLLNGTDRGETPFTLNFECKYLQNGKTSRSVKAYLSSNNLLPNDNRTLIDNKAGAAKGVGIRVSQSGNSTPIVFSASQSSSHGATLLFSKNSGNVIDKNFAIDLNAYYHVYAPQSIVTGELKATSVLNFEYN</sequence>
<dbReference type="AlphaFoldDB" id="A0A1G5RCL1"/>